<evidence type="ECO:0008006" key="9">
    <source>
        <dbReference type="Google" id="ProtNLM"/>
    </source>
</evidence>
<protein>
    <recommendedName>
        <fullName evidence="9">UbiA prenyltransferase</fullName>
    </recommendedName>
</protein>
<keyword evidence="4 6" id="KW-1133">Transmembrane helix</keyword>
<evidence type="ECO:0000256" key="5">
    <source>
        <dbReference type="ARBA" id="ARBA00023136"/>
    </source>
</evidence>
<feature type="transmembrane region" description="Helical" evidence="6">
    <location>
        <begin position="21"/>
        <end position="50"/>
    </location>
</feature>
<organism evidence="7 8">
    <name type="scientific">Roseivivax marinus</name>
    <dbReference type="NCBI Taxonomy" id="1379903"/>
    <lineage>
        <taxon>Bacteria</taxon>
        <taxon>Pseudomonadati</taxon>
        <taxon>Pseudomonadota</taxon>
        <taxon>Alphaproteobacteria</taxon>
        <taxon>Rhodobacterales</taxon>
        <taxon>Roseobacteraceae</taxon>
        <taxon>Roseivivax</taxon>
    </lineage>
</organism>
<dbReference type="Pfam" id="PF01040">
    <property type="entry name" value="UbiA"/>
    <property type="match status" value="1"/>
</dbReference>
<evidence type="ECO:0000256" key="6">
    <source>
        <dbReference type="SAM" id="Phobius"/>
    </source>
</evidence>
<dbReference type="PATRIC" id="fig|1317118.6.peg.3482"/>
<evidence type="ECO:0000256" key="2">
    <source>
        <dbReference type="ARBA" id="ARBA00022475"/>
    </source>
</evidence>
<evidence type="ECO:0000313" key="7">
    <source>
        <dbReference type="EMBL" id="ETW11372.1"/>
    </source>
</evidence>
<reference evidence="7 8" key="1">
    <citation type="journal article" date="2014" name="Antonie Van Leeuwenhoek">
        <title>Roseivivax atlanticus sp. nov., isolated from surface seawater of the Atlantic Ocean.</title>
        <authorList>
            <person name="Li G."/>
            <person name="Lai Q."/>
            <person name="Liu X."/>
            <person name="Sun F."/>
            <person name="Shao Z."/>
        </authorList>
    </citation>
    <scope>NUCLEOTIDE SEQUENCE [LARGE SCALE GENOMIC DNA]</scope>
    <source>
        <strain evidence="7 8">22II-s10s</strain>
    </source>
</reference>
<name>W4HF57_9RHOB</name>
<evidence type="ECO:0000256" key="4">
    <source>
        <dbReference type="ARBA" id="ARBA00022989"/>
    </source>
</evidence>
<sequence length="281" mass="28568">MTPRVALRLGRVSNLPTVWTNALAGAVLSGAAVGAGTVVITGLALSLFYLGGMWLNDAFDAEIDARERANRPIPQGEASLRTVALGGGAMLAGGLVLSLALGAAAFAAAVLLVLAVLLYDWLHKRTVLSPVIMGTTRFLSYAMAALAAGALSGNALLGAFGLFAWIVGLTFAAKQEAYDRLGAVWPLGVLAIPLLLGLWTALGSTVALLAWVGLAAVTAFALHRLFRRAKGDVPRAVVTMIAGISLYDAVLIAGAGAPVLGVVAAAGFGLTLALQRVASGT</sequence>
<dbReference type="eggNOG" id="COG0382">
    <property type="taxonomic scope" value="Bacteria"/>
</dbReference>
<keyword evidence="8" id="KW-1185">Reference proteome</keyword>
<accession>W4HF57</accession>
<evidence type="ECO:0000256" key="1">
    <source>
        <dbReference type="ARBA" id="ARBA00004141"/>
    </source>
</evidence>
<keyword evidence="3 6" id="KW-0812">Transmembrane</keyword>
<dbReference type="InterPro" id="IPR044878">
    <property type="entry name" value="UbiA_sf"/>
</dbReference>
<dbReference type="Gene3D" id="1.10.357.140">
    <property type="entry name" value="UbiA prenyltransferase"/>
    <property type="match status" value="1"/>
</dbReference>
<proteinExistence type="predicted"/>
<dbReference type="EMBL" id="AQQW01000012">
    <property type="protein sequence ID" value="ETW11372.1"/>
    <property type="molecule type" value="Genomic_DNA"/>
</dbReference>
<feature type="transmembrane region" description="Helical" evidence="6">
    <location>
        <begin position="95"/>
        <end position="119"/>
    </location>
</feature>
<dbReference type="STRING" id="1379903.ATO8_16915"/>
<gene>
    <name evidence="7" type="ORF">ATO8_16915</name>
</gene>
<dbReference type="GO" id="GO:0016765">
    <property type="term" value="F:transferase activity, transferring alkyl or aryl (other than methyl) groups"/>
    <property type="evidence" value="ECO:0007669"/>
    <property type="project" value="InterPro"/>
</dbReference>
<dbReference type="Proteomes" id="UP000019063">
    <property type="component" value="Unassembled WGS sequence"/>
</dbReference>
<evidence type="ECO:0000256" key="3">
    <source>
        <dbReference type="ARBA" id="ARBA00022692"/>
    </source>
</evidence>
<keyword evidence="2" id="KW-1003">Cell membrane</keyword>
<feature type="transmembrane region" description="Helical" evidence="6">
    <location>
        <begin position="184"/>
        <end position="202"/>
    </location>
</feature>
<dbReference type="GO" id="GO:0016020">
    <property type="term" value="C:membrane"/>
    <property type="evidence" value="ECO:0007669"/>
    <property type="project" value="UniProtKB-SubCell"/>
</dbReference>
<comment type="caution">
    <text evidence="7">The sequence shown here is derived from an EMBL/GenBank/DDBJ whole genome shotgun (WGS) entry which is preliminary data.</text>
</comment>
<comment type="subcellular location">
    <subcellularLocation>
        <location evidence="1">Membrane</location>
        <topology evidence="1">Multi-pass membrane protein</topology>
    </subcellularLocation>
</comment>
<feature type="transmembrane region" description="Helical" evidence="6">
    <location>
        <begin position="208"/>
        <end position="226"/>
    </location>
</feature>
<dbReference type="AlphaFoldDB" id="W4HF57"/>
<evidence type="ECO:0000313" key="8">
    <source>
        <dbReference type="Proteomes" id="UP000019063"/>
    </source>
</evidence>
<dbReference type="InterPro" id="IPR000537">
    <property type="entry name" value="UbiA_prenyltransferase"/>
</dbReference>
<keyword evidence="5 6" id="KW-0472">Membrane</keyword>
<feature type="transmembrane region" description="Helical" evidence="6">
    <location>
        <begin position="155"/>
        <end position="172"/>
    </location>
</feature>
<dbReference type="RefSeq" id="WP_043846236.1">
    <property type="nucleotide sequence ID" value="NZ_AQQW01000012.1"/>
</dbReference>